<dbReference type="AlphaFoldDB" id="A0AAY5K905"/>
<dbReference type="InterPro" id="IPR013783">
    <property type="entry name" value="Ig-like_fold"/>
</dbReference>
<dbReference type="PROSITE" id="PS50835">
    <property type="entry name" value="IG_LIKE"/>
    <property type="match status" value="1"/>
</dbReference>
<dbReference type="InterPro" id="IPR007110">
    <property type="entry name" value="Ig-like_dom"/>
</dbReference>
<dbReference type="Pfam" id="PF07686">
    <property type="entry name" value="V-set"/>
    <property type="match status" value="1"/>
</dbReference>
<sequence>MSSRTTGSVLVVFLWSLTVVLGQGDWGVTYSTQSICALKGSTVELSCTYKYPSGYKVTSTFWFTRKEADENFVNYDYRGRVTYRNNNNNHTLIITDLRESDSAQYWVRFTPDQPEGKLIGQPGVNLSVTGLWVEVTGGYMKTLTCKTKCPLTGNTTYIWYKNGQQIDESSSTQYKDPVYSNHEDSYSCSVKGHEDLHSPTVCVQGQSCNRVTYTKRRICVLKGSSVDISCTYVGYYNVTSSLWFSPKQSGRWRDKLIPEDLTTDPGYAGRVEYPDQESRRY</sequence>
<accession>A0AAY5K905</accession>
<dbReference type="InterPro" id="IPR013106">
    <property type="entry name" value="Ig_V-set"/>
</dbReference>
<reference evidence="3" key="2">
    <citation type="submission" date="2025-08" db="UniProtKB">
        <authorList>
            <consortium name="Ensembl"/>
        </authorList>
    </citation>
    <scope>IDENTIFICATION</scope>
</reference>
<evidence type="ECO:0000259" key="2">
    <source>
        <dbReference type="PROSITE" id="PS50835"/>
    </source>
</evidence>
<protein>
    <recommendedName>
        <fullName evidence="2">Ig-like domain-containing protein</fullName>
    </recommendedName>
</protein>
<keyword evidence="1" id="KW-0732">Signal</keyword>
<dbReference type="Gene3D" id="2.60.40.10">
    <property type="entry name" value="Immunoglobulins"/>
    <property type="match status" value="3"/>
</dbReference>
<feature type="domain" description="Ig-like" evidence="2">
    <location>
        <begin position="122"/>
        <end position="204"/>
    </location>
</feature>
<dbReference type="Ensembl" id="ENSELUT00000103401.1">
    <property type="protein sequence ID" value="ENSELUP00000085513.1"/>
    <property type="gene ID" value="ENSELUG00000040168.1"/>
</dbReference>
<name>A0AAY5K905_ESOLU</name>
<proteinExistence type="predicted"/>
<dbReference type="SUPFAM" id="SSF48726">
    <property type="entry name" value="Immunoglobulin"/>
    <property type="match status" value="2"/>
</dbReference>
<feature type="chain" id="PRO_5044300783" description="Ig-like domain-containing protein" evidence="1">
    <location>
        <begin position="23"/>
        <end position="281"/>
    </location>
</feature>
<organism evidence="3 4">
    <name type="scientific">Esox lucius</name>
    <name type="common">Northern pike</name>
    <dbReference type="NCBI Taxonomy" id="8010"/>
    <lineage>
        <taxon>Eukaryota</taxon>
        <taxon>Metazoa</taxon>
        <taxon>Chordata</taxon>
        <taxon>Craniata</taxon>
        <taxon>Vertebrata</taxon>
        <taxon>Euteleostomi</taxon>
        <taxon>Actinopterygii</taxon>
        <taxon>Neopterygii</taxon>
        <taxon>Teleostei</taxon>
        <taxon>Protacanthopterygii</taxon>
        <taxon>Esociformes</taxon>
        <taxon>Esocidae</taxon>
        <taxon>Esox</taxon>
    </lineage>
</organism>
<reference evidence="3 4" key="1">
    <citation type="submission" date="2020-02" db="EMBL/GenBank/DDBJ databases">
        <title>Esox lucius (northern pike) genome, fEsoLuc1, primary haplotype.</title>
        <authorList>
            <person name="Myers G."/>
            <person name="Karagic N."/>
            <person name="Meyer A."/>
            <person name="Pippel M."/>
            <person name="Reichard M."/>
            <person name="Winkler S."/>
            <person name="Tracey A."/>
            <person name="Sims Y."/>
            <person name="Howe K."/>
            <person name="Rhie A."/>
            <person name="Formenti G."/>
            <person name="Durbin R."/>
            <person name="Fedrigo O."/>
            <person name="Jarvis E.D."/>
        </authorList>
    </citation>
    <scope>NUCLEOTIDE SEQUENCE [LARGE SCALE GENOMIC DNA]</scope>
</reference>
<dbReference type="Proteomes" id="UP000265140">
    <property type="component" value="Chromosome 9"/>
</dbReference>
<evidence type="ECO:0000313" key="3">
    <source>
        <dbReference type="Ensembl" id="ENSELUP00000085513.1"/>
    </source>
</evidence>
<keyword evidence="4" id="KW-1185">Reference proteome</keyword>
<evidence type="ECO:0000313" key="4">
    <source>
        <dbReference type="Proteomes" id="UP000265140"/>
    </source>
</evidence>
<feature type="signal peptide" evidence="1">
    <location>
        <begin position="1"/>
        <end position="22"/>
    </location>
</feature>
<dbReference type="PANTHER" id="PTHR46013:SF4">
    <property type="entry name" value="B-CELL RECEPTOR CD22-RELATED"/>
    <property type="match status" value="1"/>
</dbReference>
<evidence type="ECO:0000256" key="1">
    <source>
        <dbReference type="SAM" id="SignalP"/>
    </source>
</evidence>
<dbReference type="GeneTree" id="ENSGT00970000194718"/>
<dbReference type="PANTHER" id="PTHR46013">
    <property type="entry name" value="VASCULAR CELL ADHESION MOLECULE 1"/>
    <property type="match status" value="1"/>
</dbReference>
<dbReference type="SMART" id="SM00409">
    <property type="entry name" value="IG"/>
    <property type="match status" value="2"/>
</dbReference>
<dbReference type="InterPro" id="IPR036179">
    <property type="entry name" value="Ig-like_dom_sf"/>
</dbReference>
<reference evidence="3" key="3">
    <citation type="submission" date="2025-09" db="UniProtKB">
        <authorList>
            <consortium name="Ensembl"/>
        </authorList>
    </citation>
    <scope>IDENTIFICATION</scope>
</reference>
<dbReference type="InterPro" id="IPR003599">
    <property type="entry name" value="Ig_sub"/>
</dbReference>